<keyword evidence="2" id="KW-1185">Reference proteome</keyword>
<proteinExistence type="predicted"/>
<name>A0A4Y8V5L7_9BACT</name>
<dbReference type="EMBL" id="SGVY01000048">
    <property type="protein sequence ID" value="TFH76336.1"/>
    <property type="molecule type" value="Genomic_DNA"/>
</dbReference>
<evidence type="ECO:0000313" key="2">
    <source>
        <dbReference type="Proteomes" id="UP000297872"/>
    </source>
</evidence>
<organism evidence="1 2">
    <name type="scientific">Segatella hominis</name>
    <dbReference type="NCBI Taxonomy" id="2518605"/>
    <lineage>
        <taxon>Bacteria</taxon>
        <taxon>Pseudomonadati</taxon>
        <taxon>Bacteroidota</taxon>
        <taxon>Bacteroidia</taxon>
        <taxon>Bacteroidales</taxon>
        <taxon>Prevotellaceae</taxon>
        <taxon>Segatella</taxon>
    </lineage>
</organism>
<dbReference type="OrthoDB" id="975810at2"/>
<comment type="caution">
    <text evidence="1">The sequence shown here is derived from an EMBL/GenBank/DDBJ whole genome shotgun (WGS) entry which is preliminary data.</text>
</comment>
<gene>
    <name evidence="1" type="ORF">EXN75_13870</name>
</gene>
<dbReference type="AlphaFoldDB" id="A0A4Y8V5L7"/>
<reference evidence="1 2" key="1">
    <citation type="submission" date="2019-02" db="EMBL/GenBank/DDBJ databases">
        <title>Draft Genome Sequence of the Prevotella sp. BCRC 81118, Isolated from Human Feces.</title>
        <authorList>
            <person name="Huang C.-H."/>
        </authorList>
    </citation>
    <scope>NUCLEOTIDE SEQUENCE [LARGE SCALE GENOMIC DNA]</scope>
    <source>
        <strain evidence="1 2">BCRC 81118</strain>
    </source>
</reference>
<dbReference type="PROSITE" id="PS51257">
    <property type="entry name" value="PROKAR_LIPOPROTEIN"/>
    <property type="match status" value="1"/>
</dbReference>
<accession>A0A4Y8V5L7</accession>
<evidence type="ECO:0000313" key="1">
    <source>
        <dbReference type="EMBL" id="TFH76336.1"/>
    </source>
</evidence>
<dbReference type="RefSeq" id="WP_134844254.1">
    <property type="nucleotide sequence ID" value="NZ_SGVY01000048.1"/>
</dbReference>
<protein>
    <submittedName>
        <fullName evidence="1">Cell surface protein</fullName>
    </submittedName>
</protein>
<sequence length="409" mass="46666">MKIRLCDILISLLLGMGLSSCHQDLENVSSGLNDYYYIERMRKLRLSPAYEGKSYRWTVQTSDGRDSLLSTDRDYVFLAEKEGTYTLTFSLDDGERGYKHTFPVQVVHEDTEYSPYTAKVYEYRPAPGQFVNTMPIYEKGDNEETMRQKAEDDLTNDVMISLGSYGGYVTFGFDHTVINVPGQKDFFIKGNAFYSDIPAYKDMKGGSAEPGIVMVAFDRNCNGKADDDEWYELAGSEYYKPATLKNYEITYRRPDDFHKPVPDVTGMLADTLYIPWTDNRGESGYVAKNSFHAQNYYPEWIKADEMKFEGTLLPQNGVDESHIGTYYVLYSYPWGYVDNHPNAEQDLCSFDISWAVDKQGNPVHLPGVDFIRVYTGVRQYCGWVGETSTEVARAQDLHVEVKSSLPDNP</sequence>
<dbReference type="Proteomes" id="UP000297872">
    <property type="component" value="Unassembled WGS sequence"/>
</dbReference>
<dbReference type="GeneID" id="302996354"/>